<feature type="domain" description="B box-type" evidence="11">
    <location>
        <begin position="55"/>
        <end position="102"/>
    </location>
</feature>
<evidence type="ECO:0000259" key="11">
    <source>
        <dbReference type="PROSITE" id="PS50119"/>
    </source>
</evidence>
<dbReference type="GO" id="GO:0005634">
    <property type="term" value="C:nucleus"/>
    <property type="evidence" value="ECO:0007669"/>
    <property type="project" value="UniProtKB-SubCell"/>
</dbReference>
<feature type="domain" description="B box-type" evidence="11">
    <location>
        <begin position="1"/>
        <end position="47"/>
    </location>
</feature>
<protein>
    <recommendedName>
        <fullName evidence="11">B box-type domain-containing protein</fullName>
    </recommendedName>
</protein>
<evidence type="ECO:0000256" key="3">
    <source>
        <dbReference type="ARBA" id="ARBA00022737"/>
    </source>
</evidence>
<dbReference type="AlphaFoldDB" id="A0A835PPK1"/>
<keyword evidence="5" id="KW-0862">Zinc</keyword>
<name>A0A835PPK1_VANPL</name>
<dbReference type="GO" id="GO:0006355">
    <property type="term" value="P:regulation of DNA-templated transcription"/>
    <property type="evidence" value="ECO:0007669"/>
    <property type="project" value="TreeGrafter"/>
</dbReference>
<dbReference type="GO" id="GO:0008270">
    <property type="term" value="F:zinc ion binding"/>
    <property type="evidence" value="ECO:0007669"/>
    <property type="project" value="UniProtKB-KW"/>
</dbReference>
<evidence type="ECO:0000256" key="8">
    <source>
        <dbReference type="ARBA" id="ARBA00023242"/>
    </source>
</evidence>
<sequence length="284" mass="30215">MKLLCDVCGGKAAAFFCVADEAALCAACDDRIHRANKLAIKHARFSLIPPSGAASSHPFCDICKERRGFLFCQEDRAILCFECDSPIHSASQLTMKHSRFVLTGIRLSLTAAVPQELDAAPISGFCGGGDEQAQEKTLALTDSVLTSAEAGMTGSDGSSISEYLIKMLPGYCVEDLLVEQTMHSSGDAASYEGEYASFLPIKDANLDAHGVATTAAAAAVEGFPIWAPQVPQFPPTAVHSAAAVWKPGQGWWNEDEMFAVPQVPEAASRGGNKRQRDSGGGYYF</sequence>
<dbReference type="EMBL" id="JADCNM010000014">
    <property type="protein sequence ID" value="KAG0453882.1"/>
    <property type="molecule type" value="Genomic_DNA"/>
</dbReference>
<dbReference type="PANTHER" id="PTHR31832">
    <property type="entry name" value="B-BOX ZINC FINGER PROTEIN 22"/>
    <property type="match status" value="1"/>
</dbReference>
<keyword evidence="8" id="KW-0539">Nucleus</keyword>
<keyword evidence="7" id="KW-0804">Transcription</keyword>
<evidence type="ECO:0000256" key="1">
    <source>
        <dbReference type="ARBA" id="ARBA00004123"/>
    </source>
</evidence>
<evidence type="ECO:0000313" key="13">
    <source>
        <dbReference type="Proteomes" id="UP000639772"/>
    </source>
</evidence>
<comment type="subcellular location">
    <subcellularLocation>
        <location evidence="1">Nucleus</location>
    </subcellularLocation>
</comment>
<evidence type="ECO:0000256" key="7">
    <source>
        <dbReference type="ARBA" id="ARBA00023163"/>
    </source>
</evidence>
<dbReference type="Gene3D" id="3.30.160.60">
    <property type="entry name" value="Classic Zinc Finger"/>
    <property type="match status" value="1"/>
</dbReference>
<dbReference type="Pfam" id="PF00643">
    <property type="entry name" value="zf-B_box"/>
    <property type="match status" value="2"/>
</dbReference>
<evidence type="ECO:0000256" key="6">
    <source>
        <dbReference type="ARBA" id="ARBA00023015"/>
    </source>
</evidence>
<feature type="region of interest" description="Disordered" evidence="10">
    <location>
        <begin position="264"/>
        <end position="284"/>
    </location>
</feature>
<dbReference type="InterPro" id="IPR049808">
    <property type="entry name" value="CONSTANS-like_Bbox1"/>
</dbReference>
<evidence type="ECO:0000256" key="4">
    <source>
        <dbReference type="ARBA" id="ARBA00022771"/>
    </source>
</evidence>
<keyword evidence="3" id="KW-0677">Repeat</keyword>
<evidence type="ECO:0000256" key="10">
    <source>
        <dbReference type="SAM" id="MobiDB-lite"/>
    </source>
</evidence>
<evidence type="ECO:0000313" key="12">
    <source>
        <dbReference type="EMBL" id="KAG0453882.1"/>
    </source>
</evidence>
<evidence type="ECO:0000256" key="9">
    <source>
        <dbReference type="PROSITE-ProRule" id="PRU00024"/>
    </source>
</evidence>
<dbReference type="CDD" id="cd19821">
    <property type="entry name" value="Bbox1_BBX-like"/>
    <property type="match status" value="2"/>
</dbReference>
<dbReference type="Proteomes" id="UP000639772">
    <property type="component" value="Unassembled WGS sequence"/>
</dbReference>
<dbReference type="PROSITE" id="PS50119">
    <property type="entry name" value="ZF_BBOX"/>
    <property type="match status" value="2"/>
</dbReference>
<keyword evidence="6" id="KW-0805">Transcription regulation</keyword>
<dbReference type="OrthoDB" id="153872at2759"/>
<dbReference type="InterPro" id="IPR000315">
    <property type="entry name" value="Znf_B-box"/>
</dbReference>
<keyword evidence="2" id="KW-0479">Metal-binding</keyword>
<evidence type="ECO:0000256" key="5">
    <source>
        <dbReference type="ARBA" id="ARBA00022833"/>
    </source>
</evidence>
<dbReference type="InterPro" id="IPR051979">
    <property type="entry name" value="B-box_zinc_finger"/>
</dbReference>
<dbReference type="PANTHER" id="PTHR31832:SF52">
    <property type="entry name" value="B-BOX ZINC FINGER PROTEIN 21"/>
    <property type="match status" value="1"/>
</dbReference>
<organism evidence="12 13">
    <name type="scientific">Vanilla planifolia</name>
    <name type="common">Vanilla</name>
    <dbReference type="NCBI Taxonomy" id="51239"/>
    <lineage>
        <taxon>Eukaryota</taxon>
        <taxon>Viridiplantae</taxon>
        <taxon>Streptophyta</taxon>
        <taxon>Embryophyta</taxon>
        <taxon>Tracheophyta</taxon>
        <taxon>Spermatophyta</taxon>
        <taxon>Magnoliopsida</taxon>
        <taxon>Liliopsida</taxon>
        <taxon>Asparagales</taxon>
        <taxon>Orchidaceae</taxon>
        <taxon>Vanilloideae</taxon>
        <taxon>Vanilleae</taxon>
        <taxon>Vanilla</taxon>
    </lineage>
</organism>
<dbReference type="GO" id="GO:0009640">
    <property type="term" value="P:photomorphogenesis"/>
    <property type="evidence" value="ECO:0007669"/>
    <property type="project" value="TreeGrafter"/>
</dbReference>
<accession>A0A835PPK1</accession>
<gene>
    <name evidence="12" type="ORF">HPP92_025186</name>
</gene>
<dbReference type="SMART" id="SM00336">
    <property type="entry name" value="BBOX"/>
    <property type="match status" value="2"/>
</dbReference>
<evidence type="ECO:0000256" key="2">
    <source>
        <dbReference type="ARBA" id="ARBA00022723"/>
    </source>
</evidence>
<comment type="caution">
    <text evidence="12">The sequence shown here is derived from an EMBL/GenBank/DDBJ whole genome shotgun (WGS) entry which is preliminary data.</text>
</comment>
<reference evidence="12 13" key="1">
    <citation type="journal article" date="2020" name="Nat. Food">
        <title>A phased Vanilla planifolia genome enables genetic improvement of flavour and production.</title>
        <authorList>
            <person name="Hasing T."/>
            <person name="Tang H."/>
            <person name="Brym M."/>
            <person name="Khazi F."/>
            <person name="Huang T."/>
            <person name="Chambers A.H."/>
        </authorList>
    </citation>
    <scope>NUCLEOTIDE SEQUENCE [LARGE SCALE GENOMIC DNA]</scope>
    <source>
        <tissue evidence="12">Leaf</tissue>
    </source>
</reference>
<keyword evidence="4 9" id="KW-0863">Zinc-finger</keyword>
<proteinExistence type="predicted"/>